<organism evidence="3 4">
    <name type="scientific">Bacteroides faecium</name>
    <dbReference type="NCBI Taxonomy" id="2715212"/>
    <lineage>
        <taxon>Bacteria</taxon>
        <taxon>Pseudomonadati</taxon>
        <taxon>Bacteroidota</taxon>
        <taxon>Bacteroidia</taxon>
        <taxon>Bacteroidales</taxon>
        <taxon>Bacteroidaceae</taxon>
        <taxon>Bacteroides</taxon>
    </lineage>
</organism>
<proteinExistence type="predicted"/>
<feature type="domain" description="Metallo-beta-lactamase" evidence="2">
    <location>
        <begin position="129"/>
        <end position="323"/>
    </location>
</feature>
<dbReference type="PIRSF" id="PIRSF038896">
    <property type="entry name" value="NAPE-PLD"/>
    <property type="match status" value="1"/>
</dbReference>
<dbReference type="EMBL" id="CP050831">
    <property type="protein sequence ID" value="QIU95908.1"/>
    <property type="molecule type" value="Genomic_DNA"/>
</dbReference>
<evidence type="ECO:0000256" key="1">
    <source>
        <dbReference type="SAM" id="Phobius"/>
    </source>
</evidence>
<dbReference type="Proteomes" id="UP000501780">
    <property type="component" value="Chromosome"/>
</dbReference>
<gene>
    <name evidence="3" type="ORF">BacF7301_17900</name>
</gene>
<evidence type="ECO:0000259" key="2">
    <source>
        <dbReference type="Pfam" id="PF12706"/>
    </source>
</evidence>
<dbReference type="RefSeq" id="WP_167964936.1">
    <property type="nucleotide sequence ID" value="NZ_CP050831.1"/>
</dbReference>
<dbReference type="GO" id="GO:0005737">
    <property type="term" value="C:cytoplasm"/>
    <property type="evidence" value="ECO:0007669"/>
    <property type="project" value="TreeGrafter"/>
</dbReference>
<protein>
    <submittedName>
        <fullName evidence="3">MBL fold metallo-hydrolase</fullName>
    </submittedName>
</protein>
<accession>A0A6H0KTU9</accession>
<dbReference type="Gene3D" id="3.60.15.10">
    <property type="entry name" value="Ribonuclease Z/Hydroxyacylglutathione hydrolase-like"/>
    <property type="match status" value="1"/>
</dbReference>
<evidence type="ECO:0000313" key="4">
    <source>
        <dbReference type="Proteomes" id="UP000501780"/>
    </source>
</evidence>
<keyword evidence="1" id="KW-0472">Membrane</keyword>
<dbReference type="Pfam" id="PF12706">
    <property type="entry name" value="Lactamase_B_2"/>
    <property type="match status" value="1"/>
</dbReference>
<keyword evidence="1" id="KW-1133">Transmembrane helix</keyword>
<keyword evidence="4" id="KW-1185">Reference proteome</keyword>
<dbReference type="InterPro" id="IPR024884">
    <property type="entry name" value="NAPE-PLD"/>
</dbReference>
<dbReference type="InterPro" id="IPR036866">
    <property type="entry name" value="RibonucZ/Hydroxyglut_hydro"/>
</dbReference>
<dbReference type="PANTHER" id="PTHR15032">
    <property type="entry name" value="N-ACYL-PHOSPHATIDYLETHANOLAMINE-HYDROLYZING PHOSPHOLIPASE D"/>
    <property type="match status" value="1"/>
</dbReference>
<evidence type="ECO:0000313" key="3">
    <source>
        <dbReference type="EMBL" id="QIU95908.1"/>
    </source>
</evidence>
<sequence length="366" mass="42496">MRIIFKKFRARMIIGCILVIIALLAVSVFIFINQPSFGRTPRGERQERVLKSPNYRNGAFQNQHETKLMTSDRGRFEGIWEFIFRKIDGLRPDQPVKAIKTDLRKIDRDKEVLVWFGHSSYLIQTSGKRVLVDPVFCMASPVSFVNKPFKGTDIYQPEDMPDIDYLIISHDHWDHLDYNTVKKLKDRIGTVICPLGVGEHFEYWGFDKERIVELDWNEDTNLADGFNIYCLPARHFSGRGLSANQSLWASFLLITPAQNIFIGGDGGYDTHFAEIGERFPDIDLAILENGQYNEEWKYIHLMPQYMAQAVRDLKAKRVLTVHHSKYALAKHRWDEPLKNEEDMKKKDSLDVLMPEIGEVMKLNAEK</sequence>
<keyword evidence="3" id="KW-0378">Hydrolase</keyword>
<dbReference type="InterPro" id="IPR001279">
    <property type="entry name" value="Metallo-B-lactamas"/>
</dbReference>
<dbReference type="PANTHER" id="PTHR15032:SF4">
    <property type="entry name" value="N-ACYL-PHOSPHATIDYLETHANOLAMINE-HYDROLYZING PHOSPHOLIPASE D"/>
    <property type="match status" value="1"/>
</dbReference>
<dbReference type="GO" id="GO:0008270">
    <property type="term" value="F:zinc ion binding"/>
    <property type="evidence" value="ECO:0007669"/>
    <property type="project" value="InterPro"/>
</dbReference>
<name>A0A6H0KTU9_9BACE</name>
<feature type="transmembrane region" description="Helical" evidence="1">
    <location>
        <begin position="12"/>
        <end position="32"/>
    </location>
</feature>
<dbReference type="GO" id="GO:0070290">
    <property type="term" value="F:N-acylphosphatidylethanolamine-specific phospholipase D activity"/>
    <property type="evidence" value="ECO:0007669"/>
    <property type="project" value="InterPro"/>
</dbReference>
<keyword evidence="1" id="KW-0812">Transmembrane</keyword>
<reference evidence="3 4" key="1">
    <citation type="submission" date="2020-03" db="EMBL/GenBank/DDBJ databases">
        <title>Genomic analysis of Bacteroides faecium CBA7301.</title>
        <authorList>
            <person name="Kim J."/>
            <person name="Roh S.W."/>
        </authorList>
    </citation>
    <scope>NUCLEOTIDE SEQUENCE [LARGE SCALE GENOMIC DNA]</scope>
    <source>
        <strain evidence="3 4">CBA7301</strain>
    </source>
</reference>
<dbReference type="KEGG" id="bfc:BacF7301_17900"/>
<dbReference type="SUPFAM" id="SSF56281">
    <property type="entry name" value="Metallo-hydrolase/oxidoreductase"/>
    <property type="match status" value="1"/>
</dbReference>
<dbReference type="AlphaFoldDB" id="A0A6H0KTU9"/>